<accession>A0A6M1LKD3</accession>
<gene>
    <name evidence="3" type="ORF">G3576_12130</name>
</gene>
<feature type="chain" id="PRO_5026905149" evidence="2">
    <location>
        <begin position="31"/>
        <end position="249"/>
    </location>
</feature>
<evidence type="ECO:0000256" key="1">
    <source>
        <dbReference type="SAM" id="MobiDB-lite"/>
    </source>
</evidence>
<protein>
    <submittedName>
        <fullName evidence="3">Uncharacterized protein</fullName>
    </submittedName>
</protein>
<dbReference type="RefSeq" id="WP_164694667.1">
    <property type="nucleotide sequence ID" value="NZ_JAAIKB010000004.1"/>
</dbReference>
<organism evidence="3 4">
    <name type="scientific">Falsiroseomonas algicola</name>
    <dbReference type="NCBI Taxonomy" id="2716930"/>
    <lineage>
        <taxon>Bacteria</taxon>
        <taxon>Pseudomonadati</taxon>
        <taxon>Pseudomonadota</taxon>
        <taxon>Alphaproteobacteria</taxon>
        <taxon>Acetobacterales</taxon>
        <taxon>Roseomonadaceae</taxon>
        <taxon>Falsiroseomonas</taxon>
    </lineage>
</organism>
<evidence type="ECO:0000313" key="4">
    <source>
        <dbReference type="Proteomes" id="UP000475385"/>
    </source>
</evidence>
<keyword evidence="4" id="KW-1185">Reference proteome</keyword>
<name>A0A6M1LKD3_9PROT</name>
<comment type="caution">
    <text evidence="3">The sequence shown here is derived from an EMBL/GenBank/DDBJ whole genome shotgun (WGS) entry which is preliminary data.</text>
</comment>
<reference evidence="3 4" key="1">
    <citation type="submission" date="2020-02" db="EMBL/GenBank/DDBJ databases">
        <authorList>
            <person name="Kim H.M."/>
            <person name="Jeon C.O."/>
        </authorList>
    </citation>
    <scope>NUCLEOTIDE SEQUENCE [LARGE SCALE GENOMIC DNA]</scope>
    <source>
        <strain evidence="3 4">PeD5</strain>
    </source>
</reference>
<feature type="region of interest" description="Disordered" evidence="1">
    <location>
        <begin position="224"/>
        <end position="249"/>
    </location>
</feature>
<dbReference type="AlphaFoldDB" id="A0A6M1LKD3"/>
<feature type="compositionally biased region" description="Low complexity" evidence="1">
    <location>
        <begin position="239"/>
        <end position="249"/>
    </location>
</feature>
<sequence>MHARSPRPSASFPMAAALAALLLLPGAAGAQTAPGAATVPRTVVTVPLQDLPSGDTLGDRAERLWSSLMDAFGFGLSTSSFMRRPPTAAHEQAREDFTWLMDVAGYKLKEIESAVSLFPSLSLTFGQARELTEGDRDYLERMLERHARANPGPLAAIQRTIVRGIMDAGEIGGFTVDKVEVDLFPLPKVKLVLTPTDAPLGIEASRIMRAIERLNQRVQTALPRTQGQGFDAPAPGPRGPALRPATLDF</sequence>
<reference evidence="3 4" key="2">
    <citation type="submission" date="2020-03" db="EMBL/GenBank/DDBJ databases">
        <title>Roseomonas stagni sp. nov., isolated from pond water in Japan.</title>
        <authorList>
            <person name="Furuhata K."/>
            <person name="Miyamoto H."/>
            <person name="Goto K."/>
        </authorList>
    </citation>
    <scope>NUCLEOTIDE SEQUENCE [LARGE SCALE GENOMIC DNA]</scope>
    <source>
        <strain evidence="3 4">PeD5</strain>
    </source>
</reference>
<evidence type="ECO:0000313" key="3">
    <source>
        <dbReference type="EMBL" id="NGM20763.1"/>
    </source>
</evidence>
<feature type="signal peptide" evidence="2">
    <location>
        <begin position="1"/>
        <end position="30"/>
    </location>
</feature>
<evidence type="ECO:0000256" key="2">
    <source>
        <dbReference type="SAM" id="SignalP"/>
    </source>
</evidence>
<dbReference type="Proteomes" id="UP000475385">
    <property type="component" value="Unassembled WGS sequence"/>
</dbReference>
<dbReference type="EMBL" id="JAAIKB010000004">
    <property type="protein sequence ID" value="NGM20763.1"/>
    <property type="molecule type" value="Genomic_DNA"/>
</dbReference>
<keyword evidence="2" id="KW-0732">Signal</keyword>
<proteinExistence type="predicted"/>